<gene>
    <name evidence="1" type="ORF">DNF11_3268</name>
</gene>
<protein>
    <submittedName>
        <fullName evidence="1">Uncharacterized protein</fullName>
    </submittedName>
</protein>
<dbReference type="AlphaFoldDB" id="A0A3G2SAF2"/>
<dbReference type="Proteomes" id="UP000269793">
    <property type="component" value="Chromosome VI"/>
</dbReference>
<evidence type="ECO:0000313" key="2">
    <source>
        <dbReference type="Proteomes" id="UP000269793"/>
    </source>
</evidence>
<sequence>MVVWHDICTGKPLEAPRHVYWDAFADTKGTDADPKHVAALARQLAAVGKPADDEVLPYLRALHYVSRDKSACEHLDSESFFQSLFPYASAVNLARRDQVAYEAFCTLSNMLIHFQSHVQLFSRTYLDSLFDQLDSSDFEPTEEEYADEQGPYSLLCLCLVYCTIGDYFIGTNMLTTLQFRTYLDHHIAKYLPPRDTPTSSWKPPNFFVFLLATAVNMVRKQNEYMHSFFLPALYAFHAMAVGSPCMLTPPLMYALTLLVLVRPYVPEEEKGRTPPLVEITDKLAHITASLIERYVCDSEEESDRLLAQDGVQGHLEGLLSPCIAYLSTLVGILPDLIDVAEQRFFEKQGEEERPTKPRSPKFSQFLCSAAYPMLGRYFGDVMLLLSDGNTDFLLKRFDMQTCAAVISDQYSRMQSTVKDLRGKEGDKPLAEVTVHEAGEQVPGSLSLEELVEGIRELEQEGKTLLDAHEEDLKEDRVDDDLQNRILELQQKETLSEDEEKELDVLTHLKEALDAEVRRRIES</sequence>
<accession>A0A3G2SAF2</accession>
<name>A0A3G2SAF2_MALR7</name>
<keyword evidence="2" id="KW-1185">Reference proteome</keyword>
<proteinExistence type="predicted"/>
<dbReference type="VEuPathDB" id="FungiDB:DNF11_3268"/>
<dbReference type="EMBL" id="CP033153">
    <property type="protein sequence ID" value="AYO44218.1"/>
    <property type="molecule type" value="Genomic_DNA"/>
</dbReference>
<reference evidence="1 2" key="1">
    <citation type="submission" date="2018-10" db="EMBL/GenBank/DDBJ databases">
        <title>Complete genome sequence of Malassezia restricta CBS 7877.</title>
        <authorList>
            <person name="Morand S.C."/>
            <person name="Bertignac M."/>
            <person name="Iltis A."/>
            <person name="Kolder I."/>
            <person name="Pirovano W."/>
            <person name="Jourdain R."/>
            <person name="Clavaud C."/>
        </authorList>
    </citation>
    <scope>NUCLEOTIDE SEQUENCE [LARGE SCALE GENOMIC DNA]</scope>
    <source>
        <strain evidence="1 2">CBS 7877</strain>
    </source>
</reference>
<dbReference type="OrthoDB" id="10292929at2759"/>
<evidence type="ECO:0000313" key="1">
    <source>
        <dbReference type="EMBL" id="AYO44218.1"/>
    </source>
</evidence>
<organism evidence="1 2">
    <name type="scientific">Malassezia restricta (strain ATCC 96810 / NBRC 103918 / CBS 7877)</name>
    <name type="common">Seborrheic dermatitis infection agent</name>
    <dbReference type="NCBI Taxonomy" id="425264"/>
    <lineage>
        <taxon>Eukaryota</taxon>
        <taxon>Fungi</taxon>
        <taxon>Dikarya</taxon>
        <taxon>Basidiomycota</taxon>
        <taxon>Ustilaginomycotina</taxon>
        <taxon>Malasseziomycetes</taxon>
        <taxon>Malasseziales</taxon>
        <taxon>Malasseziaceae</taxon>
        <taxon>Malassezia</taxon>
    </lineage>
</organism>